<organism evidence="2 3">
    <name type="scientific">Cordyceps militaris (strain CM01)</name>
    <name type="common">Caterpillar fungus</name>
    <dbReference type="NCBI Taxonomy" id="983644"/>
    <lineage>
        <taxon>Eukaryota</taxon>
        <taxon>Fungi</taxon>
        <taxon>Dikarya</taxon>
        <taxon>Ascomycota</taxon>
        <taxon>Pezizomycotina</taxon>
        <taxon>Sordariomycetes</taxon>
        <taxon>Hypocreomycetidae</taxon>
        <taxon>Hypocreales</taxon>
        <taxon>Cordycipitaceae</taxon>
        <taxon>Cordyceps</taxon>
    </lineage>
</organism>
<dbReference type="VEuPathDB" id="FungiDB:CCM_08989"/>
<dbReference type="GeneID" id="18170993"/>
<dbReference type="RefSeq" id="XP_006674187.1">
    <property type="nucleotide sequence ID" value="XM_006674124.1"/>
</dbReference>
<dbReference type="GO" id="GO:0006598">
    <property type="term" value="P:polyamine catabolic process"/>
    <property type="evidence" value="ECO:0007669"/>
    <property type="project" value="TreeGrafter"/>
</dbReference>
<dbReference type="InterPro" id="IPR002937">
    <property type="entry name" value="Amino_oxidase"/>
</dbReference>
<feature type="domain" description="Amine oxidase" evidence="1">
    <location>
        <begin position="152"/>
        <end position="630"/>
    </location>
</feature>
<protein>
    <submittedName>
        <fullName evidence="2">Flavin containing polyamine oxidase, putative</fullName>
    </submittedName>
</protein>
<dbReference type="SUPFAM" id="SSF51905">
    <property type="entry name" value="FAD/NAD(P)-binding domain"/>
    <property type="match status" value="1"/>
</dbReference>
<dbReference type="AlphaFoldDB" id="G3JSU6"/>
<name>G3JSU6_CORMM</name>
<dbReference type="InterPro" id="IPR050281">
    <property type="entry name" value="Flavin_monoamine_oxidase"/>
</dbReference>
<dbReference type="Proteomes" id="UP000001610">
    <property type="component" value="Unassembled WGS sequence"/>
</dbReference>
<dbReference type="eggNOG" id="KOG0029">
    <property type="taxonomic scope" value="Eukaryota"/>
</dbReference>
<proteinExistence type="predicted"/>
<sequence length="683" mass="73930">MICRPFGNPGQLKTAPYNYRWGGHSAKACVDFAGRRDCLSAGKLHTFSKAETAGSAGAHWGNLTTIDNLGKHPAGAVTGPLSVGRIYEVVGGSVLDMDDSSPETPRMPTIRHFAAALAVAAFAAPAAGLVAKTAAGDGTCTKTTVAILGGGMAGIAAAQALVNNSITDFMILEYNDRIGGRAQHANFGKQKDGSPYVIELGANWIQGLGHPGGPENPIWTLAKKHGLKNTYSNYSSILTYNETGPSDYADLLDSYSTAYATASAHAGRLLAENLQDQTARAGLALAGWNPRHSDMAAQAVEWWSWVNLWHCYRCTIPICKKPLVTDSPSPFSSASWPTSLTSPGSTDWESAVPPEQSSLIFGVASSNLSFHQFSDENNLVIDARGYSYIIEQEASTFLAAADDARLRLGNHITNISYSDDGVTVHSADGSCVAAAYAICTFSVGVLQNDVVGFAPALPRWKRTAIQKFTMGTYTKIFLQFNETFWPRDTQFFLYASPTRRGWYPVFQSLSTPGFLPGSHILFVTVVADGAYRVEQQTDAQTRDEIMAVLRDMFPGVRVPHPTAFLYPRWTKEPWALGSYSNWPAGTTLEMHQNLRANAGRLWFAGEATSAAYFGFLHGAWFEGREAAIQIAAVLQSRCLQVYEDAQFCGETRPHYDGLHGTSPLHHYSLLNGWATSSFVSGAE</sequence>
<keyword evidence="3" id="KW-1185">Reference proteome</keyword>
<dbReference type="GO" id="GO:0016491">
    <property type="term" value="F:oxidoreductase activity"/>
    <property type="evidence" value="ECO:0007669"/>
    <property type="project" value="InterPro"/>
</dbReference>
<accession>G3JSU6</accession>
<dbReference type="Gene3D" id="3.90.660.10">
    <property type="match status" value="1"/>
</dbReference>
<dbReference type="OMA" id="LFVYDQR"/>
<dbReference type="HOGENOM" id="CLU_004498_6_0_1"/>
<evidence type="ECO:0000313" key="2">
    <source>
        <dbReference type="EMBL" id="EGX88942.1"/>
    </source>
</evidence>
<evidence type="ECO:0000313" key="3">
    <source>
        <dbReference type="Proteomes" id="UP000001610"/>
    </source>
</evidence>
<dbReference type="PANTHER" id="PTHR10742:SF313">
    <property type="entry name" value="AMINE OXIDASE"/>
    <property type="match status" value="1"/>
</dbReference>
<dbReference type="PANTHER" id="PTHR10742">
    <property type="entry name" value="FLAVIN MONOAMINE OXIDASE"/>
    <property type="match status" value="1"/>
</dbReference>
<dbReference type="Pfam" id="PF01593">
    <property type="entry name" value="Amino_oxidase"/>
    <property type="match status" value="1"/>
</dbReference>
<dbReference type="STRING" id="983644.G3JSU6"/>
<dbReference type="EMBL" id="JH126405">
    <property type="protein sequence ID" value="EGX88942.1"/>
    <property type="molecule type" value="Genomic_DNA"/>
</dbReference>
<dbReference type="InterPro" id="IPR036188">
    <property type="entry name" value="FAD/NAD-bd_sf"/>
</dbReference>
<dbReference type="eggNOG" id="KOG0685">
    <property type="taxonomic scope" value="Eukaryota"/>
</dbReference>
<dbReference type="OrthoDB" id="7777654at2759"/>
<reference evidence="2 3" key="1">
    <citation type="journal article" date="2011" name="Genome Biol.">
        <title>Genome sequence of the insect pathogenic fungus Cordyceps militaris, a valued traditional Chinese medicine.</title>
        <authorList>
            <person name="Zheng P."/>
            <person name="Xia Y."/>
            <person name="Xiao G."/>
            <person name="Xiong C."/>
            <person name="Hu X."/>
            <person name="Zhang S."/>
            <person name="Zheng H."/>
            <person name="Huang Y."/>
            <person name="Zhou Y."/>
            <person name="Wang S."/>
            <person name="Zhao G.P."/>
            <person name="Liu X."/>
            <person name="St Leger R.J."/>
            <person name="Wang C."/>
        </authorList>
    </citation>
    <scope>NUCLEOTIDE SEQUENCE [LARGE SCALE GENOMIC DNA]</scope>
    <source>
        <strain evidence="2 3">CM01</strain>
    </source>
</reference>
<dbReference type="KEGG" id="cmt:CCM_08989"/>
<dbReference type="InParanoid" id="G3JSU6"/>
<dbReference type="Gene3D" id="3.50.50.60">
    <property type="entry name" value="FAD/NAD(P)-binding domain"/>
    <property type="match status" value="2"/>
</dbReference>
<gene>
    <name evidence="2" type="ORF">CCM_08989</name>
</gene>
<evidence type="ECO:0000259" key="1">
    <source>
        <dbReference type="Pfam" id="PF01593"/>
    </source>
</evidence>
<dbReference type="SUPFAM" id="SSF54373">
    <property type="entry name" value="FAD-linked reductases, C-terminal domain"/>
    <property type="match status" value="1"/>
</dbReference>